<feature type="region of interest" description="Disordered" evidence="1">
    <location>
        <begin position="53"/>
        <end position="101"/>
    </location>
</feature>
<feature type="compositionally biased region" description="Basic residues" evidence="1">
    <location>
        <begin position="60"/>
        <end position="85"/>
    </location>
</feature>
<sequence>MTSSLSLGTRVSTIWCSLRRASGGRSPRYEAAELGDGDPLLFLLTAATPATVASHAGRRDTRHGRRIRRARSHGRTRRARRHAHCRAPPWLGEGRVGGSGE</sequence>
<gene>
    <name evidence="2" type="ORF">SORBI_3001G150100</name>
</gene>
<organism evidence="2 3">
    <name type="scientific">Sorghum bicolor</name>
    <name type="common">Sorghum</name>
    <name type="synonym">Sorghum vulgare</name>
    <dbReference type="NCBI Taxonomy" id="4558"/>
    <lineage>
        <taxon>Eukaryota</taxon>
        <taxon>Viridiplantae</taxon>
        <taxon>Streptophyta</taxon>
        <taxon>Embryophyta</taxon>
        <taxon>Tracheophyta</taxon>
        <taxon>Spermatophyta</taxon>
        <taxon>Magnoliopsida</taxon>
        <taxon>Liliopsida</taxon>
        <taxon>Poales</taxon>
        <taxon>Poaceae</taxon>
        <taxon>PACMAD clade</taxon>
        <taxon>Panicoideae</taxon>
        <taxon>Andropogonodae</taxon>
        <taxon>Andropogoneae</taxon>
        <taxon>Sorghinae</taxon>
        <taxon>Sorghum</taxon>
    </lineage>
</organism>
<name>A0A1B6QJ14_SORBI</name>
<reference evidence="2 3" key="1">
    <citation type="journal article" date="2009" name="Nature">
        <title>The Sorghum bicolor genome and the diversification of grasses.</title>
        <authorList>
            <person name="Paterson A.H."/>
            <person name="Bowers J.E."/>
            <person name="Bruggmann R."/>
            <person name="Dubchak I."/>
            <person name="Grimwood J."/>
            <person name="Gundlach H."/>
            <person name="Haberer G."/>
            <person name="Hellsten U."/>
            <person name="Mitros T."/>
            <person name="Poliakov A."/>
            <person name="Schmutz J."/>
            <person name="Spannagl M."/>
            <person name="Tang H."/>
            <person name="Wang X."/>
            <person name="Wicker T."/>
            <person name="Bharti A.K."/>
            <person name="Chapman J."/>
            <person name="Feltus F.A."/>
            <person name="Gowik U."/>
            <person name="Grigoriev I.V."/>
            <person name="Lyons E."/>
            <person name="Maher C.A."/>
            <person name="Martis M."/>
            <person name="Narechania A."/>
            <person name="Otillar R.P."/>
            <person name="Penning B.W."/>
            <person name="Salamov A.A."/>
            <person name="Wang Y."/>
            <person name="Zhang L."/>
            <person name="Carpita N.C."/>
            <person name="Freeling M."/>
            <person name="Gingle A.R."/>
            <person name="Hash C.T."/>
            <person name="Keller B."/>
            <person name="Klein P."/>
            <person name="Kresovich S."/>
            <person name="McCann M.C."/>
            <person name="Ming R."/>
            <person name="Peterson D.G."/>
            <person name="Mehboob-ur-Rahman"/>
            <person name="Ware D."/>
            <person name="Westhoff P."/>
            <person name="Mayer K.F."/>
            <person name="Messing J."/>
            <person name="Rokhsar D.S."/>
        </authorList>
    </citation>
    <scope>NUCLEOTIDE SEQUENCE [LARGE SCALE GENOMIC DNA]</scope>
    <source>
        <strain evidence="3">cv. BTx623</strain>
    </source>
</reference>
<reference evidence="3" key="2">
    <citation type="journal article" date="2018" name="Plant J.">
        <title>The Sorghum bicolor reference genome: improved assembly, gene annotations, a transcriptome atlas, and signatures of genome organization.</title>
        <authorList>
            <person name="McCormick R.F."/>
            <person name="Truong S.K."/>
            <person name="Sreedasyam A."/>
            <person name="Jenkins J."/>
            <person name="Shu S."/>
            <person name="Sims D."/>
            <person name="Kennedy M."/>
            <person name="Amirebrahimi M."/>
            <person name="Weers B.D."/>
            <person name="McKinley B."/>
            <person name="Mattison A."/>
            <person name="Morishige D.T."/>
            <person name="Grimwood J."/>
            <person name="Schmutz J."/>
            <person name="Mullet J.E."/>
        </authorList>
    </citation>
    <scope>NUCLEOTIDE SEQUENCE [LARGE SCALE GENOMIC DNA]</scope>
    <source>
        <strain evidence="3">cv. BTx623</strain>
    </source>
</reference>
<accession>A0A1B6QJ14</accession>
<evidence type="ECO:0000256" key="1">
    <source>
        <dbReference type="SAM" id="MobiDB-lite"/>
    </source>
</evidence>
<dbReference type="Proteomes" id="UP000000768">
    <property type="component" value="Chromosome 1"/>
</dbReference>
<dbReference type="AlphaFoldDB" id="A0A1B6QJ14"/>
<dbReference type="EMBL" id="CM000760">
    <property type="protein sequence ID" value="KXG37911.1"/>
    <property type="molecule type" value="Genomic_DNA"/>
</dbReference>
<protein>
    <submittedName>
        <fullName evidence="2">Uncharacterized protein</fullName>
    </submittedName>
</protein>
<evidence type="ECO:0000313" key="3">
    <source>
        <dbReference type="Proteomes" id="UP000000768"/>
    </source>
</evidence>
<proteinExistence type="predicted"/>
<dbReference type="Gramene" id="KXG37911">
    <property type="protein sequence ID" value="KXG37911"/>
    <property type="gene ID" value="SORBI_3001G150100"/>
</dbReference>
<dbReference type="InParanoid" id="A0A1B6QJ14"/>
<evidence type="ECO:0000313" key="2">
    <source>
        <dbReference type="EMBL" id="KXG37911.1"/>
    </source>
</evidence>
<keyword evidence="3" id="KW-1185">Reference proteome</keyword>